<gene>
    <name evidence="2" type="ORF">LCGC14_0133410</name>
</gene>
<name>A0A0F9V3V8_9ZZZZ</name>
<keyword evidence="1" id="KW-0472">Membrane</keyword>
<sequence length="50" mass="5313">MGIGDNIINMAFGITLGTIAITIALSFSLGGREAAGKQMERILNKFNKSK</sequence>
<reference evidence="2" key="1">
    <citation type="journal article" date="2015" name="Nature">
        <title>Complex archaea that bridge the gap between prokaryotes and eukaryotes.</title>
        <authorList>
            <person name="Spang A."/>
            <person name="Saw J.H."/>
            <person name="Jorgensen S.L."/>
            <person name="Zaremba-Niedzwiedzka K."/>
            <person name="Martijn J."/>
            <person name="Lind A.E."/>
            <person name="van Eijk R."/>
            <person name="Schleper C."/>
            <person name="Guy L."/>
            <person name="Ettema T.J."/>
        </authorList>
    </citation>
    <scope>NUCLEOTIDE SEQUENCE</scope>
</reference>
<feature type="transmembrane region" description="Helical" evidence="1">
    <location>
        <begin position="6"/>
        <end position="29"/>
    </location>
</feature>
<protein>
    <submittedName>
        <fullName evidence="2">Uncharacterized protein</fullName>
    </submittedName>
</protein>
<dbReference type="AlphaFoldDB" id="A0A0F9V3V8"/>
<dbReference type="EMBL" id="LAZR01000044">
    <property type="protein sequence ID" value="KKN99920.1"/>
    <property type="molecule type" value="Genomic_DNA"/>
</dbReference>
<organism evidence="2">
    <name type="scientific">marine sediment metagenome</name>
    <dbReference type="NCBI Taxonomy" id="412755"/>
    <lineage>
        <taxon>unclassified sequences</taxon>
        <taxon>metagenomes</taxon>
        <taxon>ecological metagenomes</taxon>
    </lineage>
</organism>
<comment type="caution">
    <text evidence="2">The sequence shown here is derived from an EMBL/GenBank/DDBJ whole genome shotgun (WGS) entry which is preliminary data.</text>
</comment>
<accession>A0A0F9V3V8</accession>
<evidence type="ECO:0000313" key="2">
    <source>
        <dbReference type="EMBL" id="KKN99920.1"/>
    </source>
</evidence>
<evidence type="ECO:0000256" key="1">
    <source>
        <dbReference type="SAM" id="Phobius"/>
    </source>
</evidence>
<keyword evidence="1" id="KW-1133">Transmembrane helix</keyword>
<keyword evidence="1" id="KW-0812">Transmembrane</keyword>
<proteinExistence type="predicted"/>